<evidence type="ECO:0000256" key="4">
    <source>
        <dbReference type="ARBA" id="ARBA00023015"/>
    </source>
</evidence>
<dbReference type="NCBIfam" id="TIGR00229">
    <property type="entry name" value="sensory_box"/>
    <property type="match status" value="1"/>
</dbReference>
<dbReference type="AlphaFoldDB" id="Q2UUI9"/>
<evidence type="ECO:0000256" key="1">
    <source>
        <dbReference type="ARBA" id="ARBA00022723"/>
    </source>
</evidence>
<proteinExistence type="predicted"/>
<feature type="domain" description="PAS" evidence="8">
    <location>
        <begin position="171"/>
        <end position="235"/>
    </location>
</feature>
<dbReference type="Pfam" id="PF08447">
    <property type="entry name" value="PAS_3"/>
    <property type="match status" value="1"/>
</dbReference>
<dbReference type="PROSITE" id="PS50112">
    <property type="entry name" value="PAS"/>
    <property type="match status" value="1"/>
</dbReference>
<dbReference type="InterPro" id="IPR000014">
    <property type="entry name" value="PAS"/>
</dbReference>
<dbReference type="GeneID" id="35119612"/>
<feature type="compositionally biased region" description="Acidic residues" evidence="7">
    <location>
        <begin position="368"/>
        <end position="380"/>
    </location>
</feature>
<evidence type="ECO:0000256" key="6">
    <source>
        <dbReference type="PROSITE-ProRule" id="PRU00094"/>
    </source>
</evidence>
<evidence type="ECO:0000256" key="7">
    <source>
        <dbReference type="SAM" id="MobiDB-lite"/>
    </source>
</evidence>
<dbReference type="SUPFAM" id="SSF55785">
    <property type="entry name" value="PYP-like sensor domain (PAS domain)"/>
    <property type="match status" value="1"/>
</dbReference>
<dbReference type="InterPro" id="IPR013655">
    <property type="entry name" value="PAS_fold_3"/>
</dbReference>
<keyword evidence="5" id="KW-0804">Transcription</keyword>
<accession>Q2UUI9</accession>
<dbReference type="OMA" id="HTDTIEM"/>
<feature type="compositionally biased region" description="Low complexity" evidence="7">
    <location>
        <begin position="350"/>
        <end position="361"/>
    </location>
</feature>
<keyword evidence="4" id="KW-0805">Transcription regulation</keyword>
<dbReference type="GO" id="GO:0043565">
    <property type="term" value="F:sequence-specific DNA binding"/>
    <property type="evidence" value="ECO:0007669"/>
    <property type="project" value="InterPro"/>
</dbReference>
<feature type="region of interest" description="Disordered" evidence="7">
    <location>
        <begin position="119"/>
        <end position="167"/>
    </location>
</feature>
<keyword evidence="1" id="KW-0479">Metal-binding</keyword>
<dbReference type="SMART" id="SM00401">
    <property type="entry name" value="ZnF_GATA"/>
    <property type="match status" value="1"/>
</dbReference>
<dbReference type="InterPro" id="IPR035965">
    <property type="entry name" value="PAS-like_dom_sf"/>
</dbReference>
<evidence type="ECO:0000256" key="3">
    <source>
        <dbReference type="ARBA" id="ARBA00022833"/>
    </source>
</evidence>
<reference evidence="10 11" key="1">
    <citation type="journal article" date="2005" name="Nature">
        <title>Genome sequencing and analysis of Aspergillus oryzae.</title>
        <authorList>
            <person name="Machida M."/>
            <person name="Asai K."/>
            <person name="Sano M."/>
            <person name="Tanaka T."/>
            <person name="Kumagai T."/>
            <person name="Terai G."/>
            <person name="Kusumoto K."/>
            <person name="Arima T."/>
            <person name="Akita O."/>
            <person name="Kashiwagi Y."/>
            <person name="Abe K."/>
            <person name="Gomi K."/>
            <person name="Horiuchi H."/>
            <person name="Kitamoto K."/>
            <person name="Kobayashi T."/>
            <person name="Takeuchi M."/>
            <person name="Denning D.W."/>
            <person name="Galagan J.E."/>
            <person name="Nierman W.C."/>
            <person name="Yu J."/>
            <person name="Archer D.B."/>
            <person name="Bennett J.W."/>
            <person name="Bhatnagar D."/>
            <person name="Cleveland T.E."/>
            <person name="Fedorova N.D."/>
            <person name="Gotoh O."/>
            <person name="Horikawa H."/>
            <person name="Hosoyama A."/>
            <person name="Ichinomiya M."/>
            <person name="Igarashi R."/>
            <person name="Iwashita K."/>
            <person name="Juvvadi P.R."/>
            <person name="Kato M."/>
            <person name="Kato Y."/>
            <person name="Kin T."/>
            <person name="Kokubun A."/>
            <person name="Maeda H."/>
            <person name="Maeyama N."/>
            <person name="Maruyama J."/>
            <person name="Nagasaki H."/>
            <person name="Nakajima T."/>
            <person name="Oda K."/>
            <person name="Okada K."/>
            <person name="Paulsen I."/>
            <person name="Sakamoto K."/>
            <person name="Sawano T."/>
            <person name="Takahashi M."/>
            <person name="Takase K."/>
            <person name="Terabayashi Y."/>
            <person name="Wortman J."/>
            <person name="Yamada O."/>
            <person name="Yamagata Y."/>
            <person name="Anazawa H."/>
            <person name="Hata Y."/>
            <person name="Koide Y."/>
            <person name="Komori T."/>
            <person name="Koyama Y."/>
            <person name="Minetoki T."/>
            <person name="Suharnan S."/>
            <person name="Tanaka A."/>
            <person name="Isono K."/>
            <person name="Kuhara S."/>
            <person name="Ogasawara N."/>
            <person name="Kikuchi H."/>
        </authorList>
    </citation>
    <scope>NUCLEOTIDE SEQUENCE [LARGE SCALE GENOMIC DNA]</scope>
    <source>
        <strain evidence="11">ATCC 42149 / RIB 40</strain>
    </source>
</reference>
<keyword evidence="3" id="KW-0862">Zinc</keyword>
<keyword evidence="2 6" id="KW-0863">Zinc-finger</keyword>
<dbReference type="STRING" id="510516.Q2UUI9"/>
<dbReference type="InterPro" id="IPR013088">
    <property type="entry name" value="Znf_NHR/GATA"/>
</dbReference>
<evidence type="ECO:0000256" key="5">
    <source>
        <dbReference type="ARBA" id="ARBA00023163"/>
    </source>
</evidence>
<name>Q2UUI9_ASPOR</name>
<dbReference type="GO" id="GO:0006355">
    <property type="term" value="P:regulation of DNA-templated transcription"/>
    <property type="evidence" value="ECO:0007669"/>
    <property type="project" value="InterPro"/>
</dbReference>
<feature type="region of interest" description="Disordered" evidence="7">
    <location>
        <begin position="322"/>
        <end position="386"/>
    </location>
</feature>
<evidence type="ECO:0000313" key="10">
    <source>
        <dbReference type="EMBL" id="BAE54776.1"/>
    </source>
</evidence>
<gene>
    <name evidence="10" type="ORF">AO090009000297</name>
</gene>
<dbReference type="Pfam" id="PF00320">
    <property type="entry name" value="GATA"/>
    <property type="match status" value="1"/>
</dbReference>
<protein>
    <submittedName>
        <fullName evidence="10">DNA, SC009</fullName>
    </submittedName>
</protein>
<dbReference type="Gene3D" id="3.30.450.20">
    <property type="entry name" value="PAS domain"/>
    <property type="match status" value="1"/>
</dbReference>
<keyword evidence="11" id="KW-1185">Reference proteome</keyword>
<evidence type="ECO:0000256" key="2">
    <source>
        <dbReference type="ARBA" id="ARBA00022771"/>
    </source>
</evidence>
<dbReference type="CDD" id="cd00130">
    <property type="entry name" value="PAS"/>
    <property type="match status" value="1"/>
</dbReference>
<dbReference type="RefSeq" id="XP_023088597.1">
    <property type="nucleotide sequence ID" value="XM_023234636.1"/>
</dbReference>
<dbReference type="HOGENOM" id="CLU_024414_1_0_1"/>
<dbReference type="SUPFAM" id="SSF57716">
    <property type="entry name" value="Glucocorticoid receptor-like (DNA-binding domain)"/>
    <property type="match status" value="1"/>
</dbReference>
<evidence type="ECO:0000313" key="11">
    <source>
        <dbReference type="Proteomes" id="UP000006564"/>
    </source>
</evidence>
<dbReference type="SMART" id="SM00091">
    <property type="entry name" value="PAS"/>
    <property type="match status" value="1"/>
</dbReference>
<evidence type="ECO:0000259" key="8">
    <source>
        <dbReference type="PROSITE" id="PS50112"/>
    </source>
</evidence>
<dbReference type="Proteomes" id="UP000006564">
    <property type="component" value="Chromosome 1"/>
</dbReference>
<dbReference type="KEGG" id="aor:AO090009000297"/>
<feature type="domain" description="GATA-type" evidence="9">
    <location>
        <begin position="458"/>
        <end position="490"/>
    </location>
</feature>
<organism evidence="10 11">
    <name type="scientific">Aspergillus oryzae (strain ATCC 42149 / RIB 40)</name>
    <name type="common">Yellow koji mold</name>
    <dbReference type="NCBI Taxonomy" id="510516"/>
    <lineage>
        <taxon>Eukaryota</taxon>
        <taxon>Fungi</taxon>
        <taxon>Dikarya</taxon>
        <taxon>Ascomycota</taxon>
        <taxon>Pezizomycotina</taxon>
        <taxon>Eurotiomycetes</taxon>
        <taxon>Eurotiomycetidae</taxon>
        <taxon>Eurotiales</taxon>
        <taxon>Aspergillaceae</taxon>
        <taxon>Aspergillus</taxon>
        <taxon>Aspergillus subgen. Circumdati</taxon>
    </lineage>
</organism>
<sequence length="508" mass="56441">MIAARHVLRKWWLSHIWPKDFSWLVPIESSSVPGPPECPALDEKFQSCQTVDNISLARRVGPPALLYSTGIDSSIAALVARVSCIPTGGHSSCPREYFLSAKTSLVSLVPTMDWTAAEHESGVTQNHQHRMQTEDHDSFAGEIQKLPSPPAGNTGGQNPSDPADEQGWPQRVLNEMKDMLLLLSSDGKILYASPSCKSITGYDANQLQQNALERFIHNDDKTTFAEEMNECITTTRPVHCHFRFRKKDNSSNTSCLLEAHGHPHMKTSEPNDSPENHNEDCIGVFLLCRPYPTRGSQLLDSFLEHKIENVRLNQRIAQLREEEEEDLASGQQLYAGDSTGDSGFRHNSHSGRSNSNQSSFRDTTGSGEENESSDTLTNDDPDSRSYLENAADELGQTEDMSHIEGIEMLTGLHYGDGERSQGLSTGVRQGRLIRYDMESAKLDQQARVIQDSDRKKRQKGEYMCTDCGTSDSPEWRKGPEGPKTLCNACGCKSAVQYTLFSYSSEMSS</sequence>
<dbReference type="EMBL" id="AP007150">
    <property type="protein sequence ID" value="BAE54776.1"/>
    <property type="molecule type" value="Genomic_DNA"/>
</dbReference>
<dbReference type="PANTHER" id="PTHR47172">
    <property type="entry name" value="OS01G0976800 PROTEIN"/>
    <property type="match status" value="1"/>
</dbReference>
<dbReference type="PROSITE" id="PS50114">
    <property type="entry name" value="GATA_ZN_FINGER_2"/>
    <property type="match status" value="1"/>
</dbReference>
<dbReference type="PROSITE" id="PS00344">
    <property type="entry name" value="GATA_ZN_FINGER_1"/>
    <property type="match status" value="1"/>
</dbReference>
<evidence type="ECO:0000259" key="9">
    <source>
        <dbReference type="PROSITE" id="PS50114"/>
    </source>
</evidence>
<dbReference type="Gene3D" id="3.30.50.10">
    <property type="entry name" value="Erythroid Transcription Factor GATA-1, subunit A"/>
    <property type="match status" value="1"/>
</dbReference>
<dbReference type="CDD" id="cd00202">
    <property type="entry name" value="ZnF_GATA"/>
    <property type="match status" value="1"/>
</dbReference>
<dbReference type="GO" id="GO:0008270">
    <property type="term" value="F:zinc ion binding"/>
    <property type="evidence" value="ECO:0007669"/>
    <property type="project" value="UniProtKB-KW"/>
</dbReference>
<dbReference type="PANTHER" id="PTHR47172:SF24">
    <property type="entry name" value="GATA ZINC FINGER DOMAIN-CONTAINING PROTEIN 14-RELATED"/>
    <property type="match status" value="1"/>
</dbReference>
<dbReference type="InterPro" id="IPR000679">
    <property type="entry name" value="Znf_GATA"/>
</dbReference>